<dbReference type="RefSeq" id="WP_271788490.1">
    <property type="nucleotide sequence ID" value="NZ_CAMXCM010000003.1"/>
</dbReference>
<organism evidence="5 6">
    <name type="scientific">Commensalibacter communis</name>
    <dbReference type="NCBI Taxonomy" id="2972786"/>
    <lineage>
        <taxon>Bacteria</taxon>
        <taxon>Pseudomonadati</taxon>
        <taxon>Pseudomonadota</taxon>
        <taxon>Alphaproteobacteria</taxon>
        <taxon>Acetobacterales</taxon>
        <taxon>Acetobacteraceae</taxon>
    </lineage>
</organism>
<keyword evidence="3" id="KW-0732">Signal</keyword>
<feature type="chain" id="PRO_5040837604" evidence="3">
    <location>
        <begin position="28"/>
        <end position="378"/>
    </location>
</feature>
<name>A0A9W4TMU8_9PROT</name>
<accession>A0A9W4TMU8</accession>
<protein>
    <submittedName>
        <fullName evidence="4 5">Sugar lactone lactonase YvrE (YvrE)</fullName>
    </submittedName>
</protein>
<evidence type="ECO:0000256" key="2">
    <source>
        <dbReference type="ARBA" id="ARBA00022525"/>
    </source>
</evidence>
<dbReference type="Proteomes" id="UP001154259">
    <property type="component" value="Unassembled WGS sequence"/>
</dbReference>
<keyword evidence="7" id="KW-1185">Reference proteome</keyword>
<dbReference type="Gene3D" id="2.120.10.30">
    <property type="entry name" value="TolB, C-terminal domain"/>
    <property type="match status" value="1"/>
</dbReference>
<dbReference type="InterPro" id="IPR017996">
    <property type="entry name" value="MRJP/yellow-related"/>
</dbReference>
<comment type="subcellular location">
    <subcellularLocation>
        <location evidence="1">Secreted</location>
    </subcellularLocation>
</comment>
<dbReference type="SUPFAM" id="SSF101898">
    <property type="entry name" value="NHL repeat"/>
    <property type="match status" value="1"/>
</dbReference>
<proteinExistence type="predicted"/>
<dbReference type="PANTHER" id="PTHR10009">
    <property type="entry name" value="PROTEIN YELLOW-RELATED"/>
    <property type="match status" value="1"/>
</dbReference>
<evidence type="ECO:0000256" key="1">
    <source>
        <dbReference type="ARBA" id="ARBA00004613"/>
    </source>
</evidence>
<dbReference type="GO" id="GO:0005576">
    <property type="term" value="C:extracellular region"/>
    <property type="evidence" value="ECO:0007669"/>
    <property type="project" value="UniProtKB-SubCell"/>
</dbReference>
<dbReference type="Pfam" id="PF03022">
    <property type="entry name" value="MRJP"/>
    <property type="match status" value="1"/>
</dbReference>
<dbReference type="Proteomes" id="UP001154255">
    <property type="component" value="Unassembled WGS sequence"/>
</dbReference>
<comment type="caution">
    <text evidence="5">The sequence shown here is derived from an EMBL/GenBank/DDBJ whole genome shotgun (WGS) entry which is preliminary data.</text>
</comment>
<dbReference type="EMBL" id="CAMXCM010000003">
    <property type="protein sequence ID" value="CAI3944721.1"/>
    <property type="molecule type" value="Genomic_DNA"/>
</dbReference>
<evidence type="ECO:0000313" key="6">
    <source>
        <dbReference type="Proteomes" id="UP001154255"/>
    </source>
</evidence>
<gene>
    <name evidence="4" type="ORF">R53529_LOCUS19</name>
    <name evidence="5" type="ORF">R53530_LOCUS1449</name>
</gene>
<evidence type="ECO:0000256" key="3">
    <source>
        <dbReference type="SAM" id="SignalP"/>
    </source>
</evidence>
<dbReference type="EMBL" id="CAMXCS010000001">
    <property type="protein sequence ID" value="CAI3922587.1"/>
    <property type="molecule type" value="Genomic_DNA"/>
</dbReference>
<dbReference type="AlphaFoldDB" id="A0A9W4TMU8"/>
<evidence type="ECO:0000313" key="4">
    <source>
        <dbReference type="EMBL" id="CAI3922587.1"/>
    </source>
</evidence>
<keyword evidence="2" id="KW-0964">Secreted</keyword>
<evidence type="ECO:0000313" key="7">
    <source>
        <dbReference type="Proteomes" id="UP001154259"/>
    </source>
</evidence>
<feature type="signal peptide" evidence="3">
    <location>
        <begin position="1"/>
        <end position="27"/>
    </location>
</feature>
<dbReference type="InterPro" id="IPR011042">
    <property type="entry name" value="6-blade_b-propeller_TolB-like"/>
</dbReference>
<sequence>MILLNSFTRSVSLALALTMVAPTLAHAKQKLDQPALLSSDALKQVASVNRYLPDYIVVDDKERLIAEFPRLTDETGLSLAIVKSDNTLIPYPNKEWNTVNTQDTSKNFIGLTGMTLTPDGILWVLDSGIPKVGSAPIKNAAKIVKIDTKTDQVLQTYPIPVTAFKEKTALNAIAVYDHYVYIADNGNPAIIVFDTNTGKARRLLENSPSLYSRLEVVARNNIIKPNLDQTSHFNINQLAISPDGKRLYYQAVSGPLYRIDTMYLKDATYSPAELNEAMMIWFKTPSSGGIVCGPDGTIYIDDIATNSVYRFTTGRILNKLITDPRLKWPAHPFVTKNNVLYIPTIQLDQTKLLNKQDHSTVQWPLQIYSLIPPALQNK</sequence>
<dbReference type="PANTHER" id="PTHR10009:SF18">
    <property type="entry name" value="PROTEIN YELLOW-LIKE PROTEIN"/>
    <property type="match status" value="1"/>
</dbReference>
<reference evidence="5" key="1">
    <citation type="submission" date="2022-10" db="EMBL/GenBank/DDBJ databases">
        <authorList>
            <person name="Botero Cardona J."/>
        </authorList>
    </citation>
    <scope>NUCLEOTIDE SEQUENCE</scope>
    <source>
        <strain evidence="5">LMG 31819</strain>
        <strain evidence="4">R-53529</strain>
    </source>
</reference>
<evidence type="ECO:0000313" key="5">
    <source>
        <dbReference type="EMBL" id="CAI3944721.1"/>
    </source>
</evidence>